<gene>
    <name evidence="4" type="ORF">FHS31_001290</name>
</gene>
<accession>A0ABX0TSH9</accession>
<comment type="similarity">
    <text evidence="1">Belongs to the mannose-6-phosphate isomerase type 2 family.</text>
</comment>
<name>A0ABX0TSH9_9SPHN</name>
<dbReference type="InterPro" id="IPR049577">
    <property type="entry name" value="GMPP_N"/>
</dbReference>
<evidence type="ECO:0000313" key="5">
    <source>
        <dbReference type="Proteomes" id="UP000727456"/>
    </source>
</evidence>
<keyword evidence="4" id="KW-0413">Isomerase</keyword>
<evidence type="ECO:0000259" key="2">
    <source>
        <dbReference type="Pfam" id="PF00483"/>
    </source>
</evidence>
<dbReference type="InterPro" id="IPR006375">
    <property type="entry name" value="Man1P_GuaTrfase/Man6P_Isoase"/>
</dbReference>
<evidence type="ECO:0000259" key="3">
    <source>
        <dbReference type="Pfam" id="PF22640"/>
    </source>
</evidence>
<dbReference type="InterPro" id="IPR005835">
    <property type="entry name" value="NTP_transferase_dom"/>
</dbReference>
<evidence type="ECO:0000313" key="4">
    <source>
        <dbReference type="EMBL" id="NIJ07694.1"/>
    </source>
</evidence>
<feature type="domain" description="Nucleotidyl transferase" evidence="2">
    <location>
        <begin position="7"/>
        <end position="284"/>
    </location>
</feature>
<dbReference type="EC" id="2.7.7.13" evidence="4"/>
<dbReference type="PANTHER" id="PTHR46390:SF1">
    <property type="entry name" value="MANNOSE-1-PHOSPHATE GUANYLYLTRANSFERASE"/>
    <property type="match status" value="1"/>
</dbReference>
<dbReference type="SUPFAM" id="SSF53448">
    <property type="entry name" value="Nucleotide-diphospho-sugar transferases"/>
    <property type="match status" value="1"/>
</dbReference>
<organism evidence="4 5">
    <name type="scientific">Sphingomonas vulcanisoli</name>
    <dbReference type="NCBI Taxonomy" id="1658060"/>
    <lineage>
        <taxon>Bacteria</taxon>
        <taxon>Pseudomonadati</taxon>
        <taxon>Pseudomonadota</taxon>
        <taxon>Alphaproteobacteria</taxon>
        <taxon>Sphingomonadales</taxon>
        <taxon>Sphingomonadaceae</taxon>
        <taxon>Sphingomonas</taxon>
    </lineage>
</organism>
<dbReference type="PANTHER" id="PTHR46390">
    <property type="entry name" value="MANNOSE-1-PHOSPHATE GUANYLYLTRANSFERASE"/>
    <property type="match status" value="1"/>
</dbReference>
<keyword evidence="5" id="KW-1185">Reference proteome</keyword>
<feature type="domain" description="MannoseP isomerase/GMP-like beta-helix" evidence="3">
    <location>
        <begin position="292"/>
        <end position="346"/>
    </location>
</feature>
<evidence type="ECO:0000256" key="1">
    <source>
        <dbReference type="RuleBase" id="RU004190"/>
    </source>
</evidence>
<dbReference type="SUPFAM" id="SSF159283">
    <property type="entry name" value="Guanosine diphospho-D-mannose pyrophosphorylase/mannose-6-phosphate isomerase linker domain"/>
    <property type="match status" value="1"/>
</dbReference>
<sequence>MTQMITPVILSGGSGTRLWPLSRTQKPKQFLSLTGDETMLQQTLRRAIGGQSFADPIIVASAAHADEIEAQLAAIGVSGARLVLEPAARNTAAAIALAALAAPADSLLLVMPSDHVITDVPAFHRAVAAAVPFCLDGWLTTFGIAPDGPETGYGYIKRGVEIGLGVQRVDRFVEKPDQQTAAAYLADGGYSWNGGIFLFTSAAFLAALEAHAPAILAAAKASIEQGRQEGGRLYPSRDAFAAAPSEPVDTAVMEKADRIAVVPVDMGWSDVGSWDALHAIAPQDSAGNAHHGEVVAIDTTGCLIRTDGPLVAAVGIKDLIVVATDDAVLILPRGSSQDVKRAIEALKRGGHVSLDRFPTASLIDG</sequence>
<dbReference type="Gene3D" id="3.90.550.10">
    <property type="entry name" value="Spore Coat Polysaccharide Biosynthesis Protein SpsA, Chain A"/>
    <property type="match status" value="1"/>
</dbReference>
<dbReference type="CDD" id="cd02509">
    <property type="entry name" value="GDP-M1P_Guanylyltransferase"/>
    <property type="match status" value="1"/>
</dbReference>
<keyword evidence="4" id="KW-0808">Transferase</keyword>
<comment type="caution">
    <text evidence="4">The sequence shown here is derived from an EMBL/GenBank/DDBJ whole genome shotgun (WGS) entry which is preliminary data.</text>
</comment>
<dbReference type="GO" id="GO:0004475">
    <property type="term" value="F:mannose-1-phosphate guanylyltransferase (GTP) activity"/>
    <property type="evidence" value="ECO:0007669"/>
    <property type="project" value="UniProtKB-EC"/>
</dbReference>
<dbReference type="EC" id="5.3.1.8" evidence="4"/>
<dbReference type="EMBL" id="JAAOZC010000002">
    <property type="protein sequence ID" value="NIJ07694.1"/>
    <property type="molecule type" value="Genomic_DNA"/>
</dbReference>
<proteinExistence type="inferred from homology"/>
<dbReference type="NCBIfam" id="TIGR01479">
    <property type="entry name" value="GMP_PMI"/>
    <property type="match status" value="1"/>
</dbReference>
<dbReference type="Pfam" id="PF00483">
    <property type="entry name" value="NTP_transferase"/>
    <property type="match status" value="1"/>
</dbReference>
<protein>
    <submittedName>
        <fullName evidence="4">Mannose-1-phosphate guanylyltransferase/mannose-1-phosphate guanylyltransferase/mannose-6-phosphate isomerase</fullName>
        <ecNumber evidence="4">2.7.7.13</ecNumber>
        <ecNumber evidence="4">5.3.1.8</ecNumber>
    </submittedName>
</protein>
<dbReference type="Proteomes" id="UP000727456">
    <property type="component" value="Unassembled WGS sequence"/>
</dbReference>
<dbReference type="InterPro" id="IPR051161">
    <property type="entry name" value="Mannose-6P_isomerase_type2"/>
</dbReference>
<dbReference type="Pfam" id="PF22640">
    <property type="entry name" value="ManC_GMP_beta-helix"/>
    <property type="match status" value="1"/>
</dbReference>
<dbReference type="InterPro" id="IPR054566">
    <property type="entry name" value="ManC/GMP-like_b-helix"/>
</dbReference>
<reference evidence="4 5" key="1">
    <citation type="submission" date="2020-03" db="EMBL/GenBank/DDBJ databases">
        <title>Genomic Encyclopedia of Type Strains, Phase III (KMG-III): the genomes of soil and plant-associated and newly described type strains.</title>
        <authorList>
            <person name="Whitman W."/>
        </authorList>
    </citation>
    <scope>NUCLEOTIDE SEQUENCE [LARGE SCALE GENOMIC DNA]</scope>
    <source>
        <strain evidence="4 5">CECT 8804</strain>
    </source>
</reference>
<dbReference type="GO" id="GO:0004476">
    <property type="term" value="F:mannose-6-phosphate isomerase activity"/>
    <property type="evidence" value="ECO:0007669"/>
    <property type="project" value="UniProtKB-EC"/>
</dbReference>
<keyword evidence="4" id="KW-0548">Nucleotidyltransferase</keyword>
<dbReference type="InterPro" id="IPR029044">
    <property type="entry name" value="Nucleotide-diphossugar_trans"/>
</dbReference>